<comment type="similarity">
    <text evidence="1">Belongs to the fatty acyl-CoA reductase family.</text>
</comment>
<accession>A0A146EZ56</accession>
<evidence type="ECO:0000313" key="5">
    <source>
        <dbReference type="EMBL" id="GAT19307.1"/>
    </source>
</evidence>
<dbReference type="GO" id="GO:0080019">
    <property type="term" value="F:alcohol-forming very long-chain fatty acyl-CoA reductase activity"/>
    <property type="evidence" value="ECO:0007669"/>
    <property type="project" value="InterPro"/>
</dbReference>
<feature type="region of interest" description="Disordered" evidence="2">
    <location>
        <begin position="169"/>
        <end position="195"/>
    </location>
</feature>
<keyword evidence="1" id="KW-0560">Oxidoreductase</keyword>
<comment type="function">
    <text evidence="1">Catalyzes the reduction of fatty acyl-CoA to fatty alcohols.</text>
</comment>
<evidence type="ECO:0000256" key="2">
    <source>
        <dbReference type="SAM" id="MobiDB-lite"/>
    </source>
</evidence>
<reference evidence="6" key="2">
    <citation type="submission" date="2016-02" db="EMBL/GenBank/DDBJ databases">
        <title>Genome sequencing of Aspergillus luchuensis NBRC 4314.</title>
        <authorList>
            <person name="Yamada O."/>
        </authorList>
    </citation>
    <scope>NUCLEOTIDE SEQUENCE [LARGE SCALE GENOMIC DNA]</scope>
    <source>
        <strain evidence="6">RIB 2604</strain>
    </source>
</reference>
<name>A0A146EZ56_ASPKA</name>
<dbReference type="GO" id="GO:0035336">
    <property type="term" value="P:long-chain fatty-acyl-CoA metabolic process"/>
    <property type="evidence" value="ECO:0007669"/>
    <property type="project" value="TreeGrafter"/>
</dbReference>
<feature type="domain" description="Thioester reductase (TE)" evidence="3">
    <location>
        <begin position="12"/>
        <end position="296"/>
    </location>
</feature>
<gene>
    <name evidence="4" type="ORF">AKAW2_41126S</name>
    <name evidence="5" type="ORF">RIB2604_00402430</name>
</gene>
<reference evidence="4" key="4">
    <citation type="submission" date="2021-02" db="EMBL/GenBank/DDBJ databases">
        <title>Aspergillus luchuensis mut. kawachii IFO 4304 genome sequence.</title>
        <authorList>
            <person name="Mori K."/>
            <person name="Kadooka C."/>
            <person name="Goto M."/>
            <person name="Futagami T."/>
        </authorList>
    </citation>
    <scope>NUCLEOTIDE SEQUENCE</scope>
    <source>
        <strain evidence="4">IFO 4308</strain>
    </source>
</reference>
<dbReference type="Proteomes" id="UP000075230">
    <property type="component" value="Unassembled WGS sequence"/>
</dbReference>
<proteinExistence type="inferred from homology"/>
<keyword evidence="1" id="KW-0472">Membrane</keyword>
<evidence type="ECO:0000259" key="3">
    <source>
        <dbReference type="Pfam" id="PF07993"/>
    </source>
</evidence>
<dbReference type="VEuPathDB" id="FungiDB:ASPFODRAFT_48690"/>
<keyword evidence="1" id="KW-0443">Lipid metabolism</keyword>
<feature type="compositionally biased region" description="Polar residues" evidence="2">
    <location>
        <begin position="169"/>
        <end position="179"/>
    </location>
</feature>
<feature type="transmembrane region" description="Helical" evidence="1">
    <location>
        <begin position="427"/>
        <end position="449"/>
    </location>
</feature>
<dbReference type="GeneID" id="64960765"/>
<dbReference type="KEGG" id="aluc:AKAW2_41126S"/>
<dbReference type="PANTHER" id="PTHR11011:SF45">
    <property type="entry name" value="FATTY ACYL-COA REDUCTASE CG8306-RELATED"/>
    <property type="match status" value="1"/>
</dbReference>
<evidence type="ECO:0000256" key="1">
    <source>
        <dbReference type="RuleBase" id="RU363097"/>
    </source>
</evidence>
<keyword evidence="1" id="KW-0521">NADP</keyword>
<sequence length="465" mass="53612">MLDYYQGKTIFITGGSGFLGTALVHRIATTIEFKHIYLLQRGGKSGLSGKWHRHLPFDTAQWLLDHPRITILDGDMMKPSLGLDADHIEMLKRNVHIIIHAASSINLAQRLQKIWPSVIRATEYAVELGLQCDKLERFVYVSTAYTNTHLCSLSLKGDVEMEERIVPLESTSPNNGNSTVDEEYSELQSRGSTKEYESNDFPWGYVYAKHLSERLVTERFTRHGKYDRLLILRPSVIGPAESFPYPGYAVPTSTPMTMIVALFVNHTAFSFELSSRLDDPESDSNLDEVPVDIVVDRLLAHLAYQTQGCVHAVSGRKARVFFREVEAAVYQLRWLPWRFRLTWVKENGWNTEKSNAISRLYKIFGTSFNFHEGKTEQLMSKLSVEEKRTLRLFNTRKVGAFELVSRSKQMYDCSTIFARKIAYPYRAFYQLLWIIWWVYVKLIVAWAGFDLRTVTRQLFAGRKVH</sequence>
<reference evidence="4" key="3">
    <citation type="submission" date="2021-01" db="EMBL/GenBank/DDBJ databases">
        <authorList>
            <consortium name="Aspergillus luchuensis mut. kawachii IFO 4304 genome sequencing consortium"/>
            <person name="Kazuki M."/>
            <person name="Futagami T."/>
        </authorList>
    </citation>
    <scope>NUCLEOTIDE SEQUENCE</scope>
    <source>
        <strain evidence="4">IFO 4308</strain>
    </source>
</reference>
<dbReference type="PANTHER" id="PTHR11011">
    <property type="entry name" value="MALE STERILITY PROTEIN 2-RELATED"/>
    <property type="match status" value="1"/>
</dbReference>
<keyword evidence="1" id="KW-0812">Transmembrane</keyword>
<keyword evidence="7" id="KW-1185">Reference proteome</keyword>
<dbReference type="Proteomes" id="UP000661280">
    <property type="component" value="Chromosome 4"/>
</dbReference>
<organism evidence="5 6">
    <name type="scientific">Aspergillus kawachii</name>
    <name type="common">White koji mold</name>
    <name type="synonym">Aspergillus awamori var. kawachi</name>
    <dbReference type="NCBI Taxonomy" id="1069201"/>
    <lineage>
        <taxon>Eukaryota</taxon>
        <taxon>Fungi</taxon>
        <taxon>Dikarya</taxon>
        <taxon>Ascomycota</taxon>
        <taxon>Pezizomycotina</taxon>
        <taxon>Eurotiomycetes</taxon>
        <taxon>Eurotiomycetidae</taxon>
        <taxon>Eurotiales</taxon>
        <taxon>Aspergillaceae</taxon>
        <taxon>Aspergillus</taxon>
        <taxon>Aspergillus subgen. Circumdati</taxon>
    </lineage>
</organism>
<evidence type="ECO:0000313" key="7">
    <source>
        <dbReference type="Proteomes" id="UP000661280"/>
    </source>
</evidence>
<dbReference type="EC" id="1.2.1.84" evidence="1"/>
<dbReference type="GO" id="GO:0102965">
    <property type="term" value="F:alcohol-forming long-chain fatty acyl-CoA reductase activity"/>
    <property type="evidence" value="ECO:0007669"/>
    <property type="project" value="UniProtKB-EC"/>
</dbReference>
<dbReference type="EMBL" id="AP024428">
    <property type="protein sequence ID" value="BCR99443.1"/>
    <property type="molecule type" value="Genomic_DNA"/>
</dbReference>
<dbReference type="GO" id="GO:0005777">
    <property type="term" value="C:peroxisome"/>
    <property type="evidence" value="ECO:0007669"/>
    <property type="project" value="TreeGrafter"/>
</dbReference>
<dbReference type="EMBL" id="BCWF01000004">
    <property type="protein sequence ID" value="GAT19307.1"/>
    <property type="molecule type" value="Genomic_DNA"/>
</dbReference>
<protein>
    <recommendedName>
        <fullName evidence="1">Fatty acyl-CoA reductase</fullName>
        <ecNumber evidence="1">1.2.1.84</ecNumber>
    </recommendedName>
</protein>
<dbReference type="Gene3D" id="3.40.50.720">
    <property type="entry name" value="NAD(P)-binding Rossmann-like Domain"/>
    <property type="match status" value="1"/>
</dbReference>
<dbReference type="Pfam" id="PF07993">
    <property type="entry name" value="NAD_binding_4"/>
    <property type="match status" value="1"/>
</dbReference>
<dbReference type="InterPro" id="IPR026055">
    <property type="entry name" value="FAR"/>
</dbReference>
<keyword evidence="1" id="KW-0444">Lipid biosynthesis</keyword>
<dbReference type="InterPro" id="IPR036291">
    <property type="entry name" value="NAD(P)-bd_dom_sf"/>
</dbReference>
<dbReference type="InterPro" id="IPR013120">
    <property type="entry name" value="FAR_NAD-bd"/>
</dbReference>
<dbReference type="SUPFAM" id="SSF51735">
    <property type="entry name" value="NAD(P)-binding Rossmann-fold domains"/>
    <property type="match status" value="1"/>
</dbReference>
<dbReference type="OrthoDB" id="429813at2759"/>
<evidence type="ECO:0000313" key="4">
    <source>
        <dbReference type="EMBL" id="BCR99443.1"/>
    </source>
</evidence>
<evidence type="ECO:0000313" key="6">
    <source>
        <dbReference type="Proteomes" id="UP000075230"/>
    </source>
</evidence>
<dbReference type="AlphaFoldDB" id="A0A146EZ56"/>
<comment type="catalytic activity">
    <reaction evidence="1">
        <text>a long-chain fatty acyl-CoA + 2 NADPH + 2 H(+) = a long-chain primary fatty alcohol + 2 NADP(+) + CoA</text>
        <dbReference type="Rhea" id="RHEA:52716"/>
        <dbReference type="ChEBI" id="CHEBI:15378"/>
        <dbReference type="ChEBI" id="CHEBI:57287"/>
        <dbReference type="ChEBI" id="CHEBI:57783"/>
        <dbReference type="ChEBI" id="CHEBI:58349"/>
        <dbReference type="ChEBI" id="CHEBI:77396"/>
        <dbReference type="ChEBI" id="CHEBI:83139"/>
        <dbReference type="EC" id="1.2.1.84"/>
    </reaction>
</comment>
<dbReference type="RefSeq" id="XP_041543206.1">
    <property type="nucleotide sequence ID" value="XM_041689530.1"/>
</dbReference>
<keyword evidence="1" id="KW-1133">Transmembrane helix</keyword>
<reference evidence="5 6" key="1">
    <citation type="journal article" date="2016" name="DNA Res.">
        <title>Genome sequence of Aspergillus luchuensis NBRC 4314.</title>
        <authorList>
            <person name="Yamada O."/>
            <person name="Machida M."/>
            <person name="Hosoyama A."/>
            <person name="Goto M."/>
            <person name="Takahashi T."/>
            <person name="Futagami T."/>
            <person name="Yamagata Y."/>
            <person name="Takeuchi M."/>
            <person name="Kobayashi T."/>
            <person name="Koike H."/>
            <person name="Abe K."/>
            <person name="Asai K."/>
            <person name="Arita M."/>
            <person name="Fujita N."/>
            <person name="Fukuda K."/>
            <person name="Higa K."/>
            <person name="Horikawa H."/>
            <person name="Ishikawa T."/>
            <person name="Jinno K."/>
            <person name="Kato Y."/>
            <person name="Kirimura K."/>
            <person name="Mizutani O."/>
            <person name="Nakasone K."/>
            <person name="Sano M."/>
            <person name="Shiraishi Y."/>
            <person name="Tsukahara M."/>
            <person name="Gomi K."/>
        </authorList>
    </citation>
    <scope>NUCLEOTIDE SEQUENCE [LARGE SCALE GENOMIC DNA]</scope>
    <source>
        <strain evidence="5 6">RIB 2604</strain>
    </source>
</reference>